<protein>
    <submittedName>
        <fullName evidence="5">GCN5-like N-acetyltransferase</fullName>
    </submittedName>
</protein>
<dbReference type="PROSITE" id="PS51186">
    <property type="entry name" value="GNAT"/>
    <property type="match status" value="1"/>
</dbReference>
<comment type="similarity">
    <text evidence="3">Belongs to the acetyltransferase family. RimJ subfamily.</text>
</comment>
<dbReference type="PANTHER" id="PTHR43792">
    <property type="entry name" value="GNAT FAMILY, PUTATIVE (AFU_ORTHOLOGUE AFUA_3G00765)-RELATED-RELATED"/>
    <property type="match status" value="1"/>
</dbReference>
<sequence length="166" mass="18815">MKLIPLAMEHAPTLLAFEQKNRGWFEQHITPREEDFYSLVGVQTHIAELLLDQTLNKAYSTLLLDRHNNLVGRVNLANIQQDKAFLGYRLGKAWVKKGLAKKGVKLMIEQAKVLKLKRLVALASVSNIASQKVLTSQGFKPYHRLASFTEVQGKALDCIEYRLDLS</sequence>
<proteinExistence type="inferred from homology"/>
<dbReference type="Pfam" id="PF13302">
    <property type="entry name" value="Acetyltransf_3"/>
    <property type="match status" value="1"/>
</dbReference>
<comment type="caution">
    <text evidence="5">The sequence shown here is derived from an EMBL/GenBank/DDBJ whole genome shotgun (WGS) entry which is preliminary data.</text>
</comment>
<dbReference type="InterPro" id="IPR051531">
    <property type="entry name" value="N-acetyltransferase"/>
</dbReference>
<feature type="domain" description="N-acetyltransferase" evidence="4">
    <location>
        <begin position="1"/>
        <end position="166"/>
    </location>
</feature>
<evidence type="ECO:0000256" key="2">
    <source>
        <dbReference type="ARBA" id="ARBA00023315"/>
    </source>
</evidence>
<dbReference type="Gene3D" id="3.40.630.30">
    <property type="match status" value="1"/>
</dbReference>
<name>F9S4S7_9VIBR</name>
<reference evidence="5 6" key="1">
    <citation type="journal article" date="2012" name="Int. J. Syst. Evol. Microbiol.">
        <title>Vibrio caribbeanicus sp. nov., isolated from the marine sponge Scleritoderma cyanea.</title>
        <authorList>
            <person name="Hoffmann M."/>
            <person name="Monday S.R."/>
            <person name="Allard M.W."/>
            <person name="Strain E.A."/>
            <person name="Whittaker P."/>
            <person name="Naum M."/>
            <person name="McCarthy P.J."/>
            <person name="Lopez J.V."/>
            <person name="Fischer M."/>
            <person name="Brown E.W."/>
        </authorList>
    </citation>
    <scope>NUCLEOTIDE SEQUENCE [LARGE SCALE GENOMIC DNA]</scope>
    <source>
        <strain evidence="5 6">ATCC 700023</strain>
    </source>
</reference>
<evidence type="ECO:0000256" key="3">
    <source>
        <dbReference type="ARBA" id="ARBA00038502"/>
    </source>
</evidence>
<keyword evidence="1 5" id="KW-0808">Transferase</keyword>
<dbReference type="RefSeq" id="WP_006713511.1">
    <property type="nucleotide sequence ID" value="NZ_AFWF01000207.1"/>
</dbReference>
<keyword evidence="6" id="KW-1185">Reference proteome</keyword>
<evidence type="ECO:0000313" key="5">
    <source>
        <dbReference type="EMBL" id="EGU36476.1"/>
    </source>
</evidence>
<dbReference type="SUPFAM" id="SSF55729">
    <property type="entry name" value="Acyl-CoA N-acyltransferases (Nat)"/>
    <property type="match status" value="1"/>
</dbReference>
<evidence type="ECO:0000313" key="6">
    <source>
        <dbReference type="Proteomes" id="UP000004605"/>
    </source>
</evidence>
<dbReference type="PANTHER" id="PTHR43792:SF8">
    <property type="entry name" value="[RIBOSOMAL PROTEIN US5]-ALANINE N-ACETYLTRANSFERASE"/>
    <property type="match status" value="1"/>
</dbReference>
<dbReference type="GO" id="GO:0005737">
    <property type="term" value="C:cytoplasm"/>
    <property type="evidence" value="ECO:0007669"/>
    <property type="project" value="TreeGrafter"/>
</dbReference>
<keyword evidence="2" id="KW-0012">Acyltransferase</keyword>
<dbReference type="InterPro" id="IPR000182">
    <property type="entry name" value="GNAT_dom"/>
</dbReference>
<dbReference type="GO" id="GO:0008999">
    <property type="term" value="F:protein-N-terminal-alanine acetyltransferase activity"/>
    <property type="evidence" value="ECO:0007669"/>
    <property type="project" value="TreeGrafter"/>
</dbReference>
<dbReference type="EMBL" id="AFWF01000207">
    <property type="protein sequence ID" value="EGU36476.1"/>
    <property type="molecule type" value="Genomic_DNA"/>
</dbReference>
<evidence type="ECO:0000256" key="1">
    <source>
        <dbReference type="ARBA" id="ARBA00022679"/>
    </source>
</evidence>
<evidence type="ECO:0000259" key="4">
    <source>
        <dbReference type="PROSITE" id="PS51186"/>
    </source>
</evidence>
<dbReference type="InterPro" id="IPR016181">
    <property type="entry name" value="Acyl_CoA_acyltransferase"/>
</dbReference>
<organism evidence="5 6">
    <name type="scientific">Vibrio ichthyoenteri ATCC 700023</name>
    <dbReference type="NCBI Taxonomy" id="870968"/>
    <lineage>
        <taxon>Bacteria</taxon>
        <taxon>Pseudomonadati</taxon>
        <taxon>Pseudomonadota</taxon>
        <taxon>Gammaproteobacteria</taxon>
        <taxon>Vibrionales</taxon>
        <taxon>Vibrionaceae</taxon>
        <taxon>Vibrio</taxon>
    </lineage>
</organism>
<dbReference type="Proteomes" id="UP000004605">
    <property type="component" value="Unassembled WGS sequence"/>
</dbReference>
<dbReference type="AlphaFoldDB" id="F9S4S7"/>
<gene>
    <name evidence="5" type="ORF">VII00023_05017</name>
</gene>
<accession>F9S4S7</accession>